<keyword evidence="3" id="KW-1185">Reference proteome</keyword>
<organism evidence="2 3">
    <name type="scientific">Rufibacter immobilis</name>
    <dbReference type="NCBI Taxonomy" id="1348778"/>
    <lineage>
        <taxon>Bacteria</taxon>
        <taxon>Pseudomonadati</taxon>
        <taxon>Bacteroidota</taxon>
        <taxon>Cytophagia</taxon>
        <taxon>Cytophagales</taxon>
        <taxon>Hymenobacteraceae</taxon>
        <taxon>Rufibacter</taxon>
    </lineage>
</organism>
<comment type="caution">
    <text evidence="2">The sequence shown here is derived from an EMBL/GenBank/DDBJ whole genome shotgun (WGS) entry which is preliminary data.</text>
</comment>
<evidence type="ECO:0000313" key="3">
    <source>
        <dbReference type="Proteomes" id="UP000271010"/>
    </source>
</evidence>
<dbReference type="AlphaFoldDB" id="A0A3M9N2G9"/>
<evidence type="ECO:0000256" key="1">
    <source>
        <dbReference type="SAM" id="MobiDB-lite"/>
    </source>
</evidence>
<feature type="region of interest" description="Disordered" evidence="1">
    <location>
        <begin position="41"/>
        <end position="70"/>
    </location>
</feature>
<reference evidence="2 3" key="1">
    <citation type="submission" date="2018-11" db="EMBL/GenBank/DDBJ databases">
        <title>Rufibacter latericius sp. nov., isolated from water in Baiyang Lake.</title>
        <authorList>
            <person name="Yang Y."/>
        </authorList>
    </citation>
    <scope>NUCLEOTIDE SEQUENCE [LARGE SCALE GENOMIC DNA]</scope>
    <source>
        <strain evidence="2 3">MCC P1</strain>
    </source>
</reference>
<gene>
    <name evidence="2" type="ORF">EFA69_05675</name>
</gene>
<evidence type="ECO:0000313" key="2">
    <source>
        <dbReference type="EMBL" id="RNI31990.1"/>
    </source>
</evidence>
<name>A0A3M9N2G9_9BACT</name>
<sequence>MAKAALRAAKVGEQTGIGKLAQGTCLGAVFLKTAPKRKGRLTQTFTGSPETLGLESTADGHRLAAEGSCE</sequence>
<dbReference type="Proteomes" id="UP000271010">
    <property type="component" value="Unassembled WGS sequence"/>
</dbReference>
<protein>
    <submittedName>
        <fullName evidence="2">Uncharacterized protein</fullName>
    </submittedName>
</protein>
<dbReference type="EMBL" id="RJJE01000003">
    <property type="protein sequence ID" value="RNI31990.1"/>
    <property type="molecule type" value="Genomic_DNA"/>
</dbReference>
<accession>A0A3M9N2G9</accession>
<proteinExistence type="predicted"/>